<dbReference type="EMBL" id="JBHSNS010000014">
    <property type="protein sequence ID" value="MFC5731279.1"/>
    <property type="molecule type" value="Genomic_DNA"/>
</dbReference>
<accession>A0ABW0ZJW8</accession>
<evidence type="ECO:0000313" key="2">
    <source>
        <dbReference type="Proteomes" id="UP001596072"/>
    </source>
</evidence>
<organism evidence="1 2">
    <name type="scientific">Nocardioides vastitatis</name>
    <dbReference type="NCBI Taxonomy" id="2568655"/>
    <lineage>
        <taxon>Bacteria</taxon>
        <taxon>Bacillati</taxon>
        <taxon>Actinomycetota</taxon>
        <taxon>Actinomycetes</taxon>
        <taxon>Propionibacteriales</taxon>
        <taxon>Nocardioidaceae</taxon>
        <taxon>Nocardioides</taxon>
    </lineage>
</organism>
<sequence>MGAKAKSPTLAPLAELLGVDEEQLLMLRRYDAGKIETLQSAVAEALEAEDAAFATASEDALRLVPRLLRGPARAMLLPGGRRG</sequence>
<dbReference type="RefSeq" id="WP_136433673.1">
    <property type="nucleotide sequence ID" value="NZ_JBHSNS010000014.1"/>
</dbReference>
<protein>
    <submittedName>
        <fullName evidence="1">Uncharacterized protein</fullName>
    </submittedName>
</protein>
<keyword evidence="2" id="KW-1185">Reference proteome</keyword>
<dbReference type="Proteomes" id="UP001596072">
    <property type="component" value="Unassembled WGS sequence"/>
</dbReference>
<proteinExistence type="predicted"/>
<reference evidence="2" key="1">
    <citation type="journal article" date="2019" name="Int. J. Syst. Evol. Microbiol.">
        <title>The Global Catalogue of Microorganisms (GCM) 10K type strain sequencing project: providing services to taxonomists for standard genome sequencing and annotation.</title>
        <authorList>
            <consortium name="The Broad Institute Genomics Platform"/>
            <consortium name="The Broad Institute Genome Sequencing Center for Infectious Disease"/>
            <person name="Wu L."/>
            <person name="Ma J."/>
        </authorList>
    </citation>
    <scope>NUCLEOTIDE SEQUENCE [LARGE SCALE GENOMIC DNA]</scope>
    <source>
        <strain evidence="2">YIM 94188</strain>
    </source>
</reference>
<gene>
    <name evidence="1" type="ORF">ACFPQB_20380</name>
</gene>
<comment type="caution">
    <text evidence="1">The sequence shown here is derived from an EMBL/GenBank/DDBJ whole genome shotgun (WGS) entry which is preliminary data.</text>
</comment>
<name>A0ABW0ZJW8_9ACTN</name>
<evidence type="ECO:0000313" key="1">
    <source>
        <dbReference type="EMBL" id="MFC5731279.1"/>
    </source>
</evidence>